<name>A0A6A4M6W6_9ERIC</name>
<reference evidence="2" key="1">
    <citation type="journal article" date="2019" name="Genome Biol. Evol.">
        <title>The Rhododendron genome and chromosomal organization provide insight into shared whole-genome duplications across the heath family (Ericaceae).</title>
        <authorList>
            <person name="Soza V.L."/>
            <person name="Lindsley D."/>
            <person name="Waalkes A."/>
            <person name="Ramage E."/>
            <person name="Patwardhan R.P."/>
            <person name="Burton J.N."/>
            <person name="Adey A."/>
            <person name="Kumar A."/>
            <person name="Qiu R."/>
            <person name="Shendure J."/>
            <person name="Hall B."/>
        </authorList>
    </citation>
    <scope>NUCLEOTIDE SEQUENCE</scope>
    <source>
        <strain evidence="2">RSF 1966-606</strain>
    </source>
</reference>
<accession>A0A6A4M6W6</accession>
<evidence type="ECO:0000313" key="2">
    <source>
        <dbReference type="EMBL" id="KAE9464181.1"/>
    </source>
</evidence>
<dbReference type="GO" id="GO:0003723">
    <property type="term" value="F:RNA binding"/>
    <property type="evidence" value="ECO:0007669"/>
    <property type="project" value="InterPro"/>
</dbReference>
<dbReference type="InterPro" id="IPR011990">
    <property type="entry name" value="TPR-like_helical_dom_sf"/>
</dbReference>
<dbReference type="InterPro" id="IPR046960">
    <property type="entry name" value="PPR_At4g14850-like_plant"/>
</dbReference>
<dbReference type="AlphaFoldDB" id="A0A6A4M6W6"/>
<dbReference type="PANTHER" id="PTHR47926">
    <property type="entry name" value="PENTATRICOPEPTIDE REPEAT-CONTAINING PROTEIN"/>
    <property type="match status" value="1"/>
</dbReference>
<gene>
    <name evidence="2" type="ORF">C3L33_03911</name>
</gene>
<dbReference type="Pfam" id="PF01535">
    <property type="entry name" value="PPR"/>
    <property type="match status" value="2"/>
</dbReference>
<dbReference type="EMBL" id="QEFC01000367">
    <property type="protein sequence ID" value="KAE9464181.1"/>
    <property type="molecule type" value="Genomic_DNA"/>
</dbReference>
<dbReference type="OrthoDB" id="1737976at2759"/>
<dbReference type="InterPro" id="IPR002885">
    <property type="entry name" value="PPR_rpt"/>
</dbReference>
<keyword evidence="1" id="KW-0677">Repeat</keyword>
<feature type="non-terminal residue" evidence="2">
    <location>
        <position position="1"/>
    </location>
</feature>
<dbReference type="Gene3D" id="1.25.40.10">
    <property type="entry name" value="Tetratricopeptide repeat domain"/>
    <property type="match status" value="1"/>
</dbReference>
<evidence type="ECO:0000256" key="1">
    <source>
        <dbReference type="ARBA" id="ARBA00022737"/>
    </source>
</evidence>
<sequence>MQLCKIKESHYYYCLELQDQQGLTPNLVTYSIPRANSIWMLAKGSGDFDSAKKLFDKMPERNSVTWTLMITRYSQMGSRKKAVEYLVDMYAKRAEDGSMVNPRKVFDLIPASSVIYGLRLSQVVGRVEGIVKEVIELYFRIH</sequence>
<organism evidence="2">
    <name type="scientific">Rhododendron williamsianum</name>
    <dbReference type="NCBI Taxonomy" id="262921"/>
    <lineage>
        <taxon>Eukaryota</taxon>
        <taxon>Viridiplantae</taxon>
        <taxon>Streptophyta</taxon>
        <taxon>Embryophyta</taxon>
        <taxon>Tracheophyta</taxon>
        <taxon>Spermatophyta</taxon>
        <taxon>Magnoliopsida</taxon>
        <taxon>eudicotyledons</taxon>
        <taxon>Gunneridae</taxon>
        <taxon>Pentapetalae</taxon>
        <taxon>asterids</taxon>
        <taxon>Ericales</taxon>
        <taxon>Ericaceae</taxon>
        <taxon>Ericoideae</taxon>
        <taxon>Rhodoreae</taxon>
        <taxon>Rhododendron</taxon>
    </lineage>
</organism>
<proteinExistence type="predicted"/>
<dbReference type="GO" id="GO:0009451">
    <property type="term" value="P:RNA modification"/>
    <property type="evidence" value="ECO:0007669"/>
    <property type="project" value="InterPro"/>
</dbReference>
<evidence type="ECO:0008006" key="3">
    <source>
        <dbReference type="Google" id="ProtNLM"/>
    </source>
</evidence>
<protein>
    <recommendedName>
        <fullName evidence="3">Pentacotripeptide-repeat region of PRORP domain-containing protein</fullName>
    </recommendedName>
</protein>
<comment type="caution">
    <text evidence="2">The sequence shown here is derived from an EMBL/GenBank/DDBJ whole genome shotgun (WGS) entry which is preliminary data.</text>
</comment>